<dbReference type="GO" id="GO:0008821">
    <property type="term" value="F:crossover junction DNA endonuclease activity"/>
    <property type="evidence" value="ECO:0007669"/>
    <property type="project" value="UniProtKB-UniRule"/>
</dbReference>
<dbReference type="InterPro" id="IPR042530">
    <property type="entry name" value="EME1/EME2_C"/>
</dbReference>
<evidence type="ECO:0000256" key="11">
    <source>
        <dbReference type="ARBA" id="ARBA00023204"/>
    </source>
</evidence>
<dbReference type="SUPFAM" id="SSF47802">
    <property type="entry name" value="DNA polymerase beta, N-terminal domain-like"/>
    <property type="match status" value="1"/>
</dbReference>
<evidence type="ECO:0000256" key="2">
    <source>
        <dbReference type="ARBA" id="ARBA00004123"/>
    </source>
</evidence>
<dbReference type="InterPro" id="IPR027421">
    <property type="entry name" value="DNA_pol_lamdba_lyase_dom_sf"/>
</dbReference>
<evidence type="ECO:0000256" key="8">
    <source>
        <dbReference type="ARBA" id="ARBA00022801"/>
    </source>
</evidence>
<dbReference type="GO" id="GO:0000727">
    <property type="term" value="P:double-strand break repair via break-induced replication"/>
    <property type="evidence" value="ECO:0007669"/>
    <property type="project" value="UniProtKB-UniRule"/>
</dbReference>
<keyword evidence="8 13" id="KW-0378">Hydrolase</keyword>
<dbReference type="Gene3D" id="3.40.50.10130">
    <property type="match status" value="1"/>
</dbReference>
<dbReference type="InterPro" id="IPR047416">
    <property type="entry name" value="XPF_nuclease_Mus81"/>
</dbReference>
<dbReference type="GO" id="GO:0048476">
    <property type="term" value="C:Holliday junction resolvase complex"/>
    <property type="evidence" value="ECO:0007669"/>
    <property type="project" value="UniProtKB-UniRule"/>
</dbReference>
<dbReference type="InterPro" id="IPR010996">
    <property type="entry name" value="HHH_MUS81"/>
</dbReference>
<dbReference type="FunFam" id="3.40.50.10130:FF:000003">
    <property type="entry name" value="Crossover junction endonuclease MUS81"/>
    <property type="match status" value="1"/>
</dbReference>
<comment type="cofactor">
    <cofactor evidence="1 13">
        <name>Mg(2+)</name>
        <dbReference type="ChEBI" id="CHEBI:18420"/>
    </cofactor>
</comment>
<dbReference type="EC" id="3.1.22.-" evidence="13"/>
<accession>A0A653BR44</accession>
<dbReference type="InterPro" id="IPR033309">
    <property type="entry name" value="Mus81"/>
</dbReference>
<evidence type="ECO:0000256" key="10">
    <source>
        <dbReference type="ARBA" id="ARBA00023172"/>
    </source>
</evidence>
<dbReference type="InterPro" id="IPR006166">
    <property type="entry name" value="ERCC4_domain"/>
</dbReference>
<evidence type="ECO:0000256" key="3">
    <source>
        <dbReference type="ARBA" id="ARBA00010015"/>
    </source>
</evidence>
<dbReference type="CDD" id="cd20074">
    <property type="entry name" value="XPF_nuclease_Mus81"/>
    <property type="match status" value="1"/>
</dbReference>
<dbReference type="GO" id="GO:0031297">
    <property type="term" value="P:replication fork processing"/>
    <property type="evidence" value="ECO:0007669"/>
    <property type="project" value="UniProtKB-ARBA"/>
</dbReference>
<dbReference type="EMBL" id="CAACVG010004003">
    <property type="protein sequence ID" value="VEN38033.1"/>
    <property type="molecule type" value="Genomic_DNA"/>
</dbReference>
<proteinExistence type="inferred from homology"/>
<dbReference type="PANTHER" id="PTHR13451">
    <property type="entry name" value="CLASS II CROSSOVER JUNCTION ENDONUCLEASE MUS81"/>
    <property type="match status" value="1"/>
</dbReference>
<organism evidence="16 17">
    <name type="scientific">Callosobruchus maculatus</name>
    <name type="common">Southern cowpea weevil</name>
    <name type="synonym">Pulse bruchid</name>
    <dbReference type="NCBI Taxonomy" id="64391"/>
    <lineage>
        <taxon>Eukaryota</taxon>
        <taxon>Metazoa</taxon>
        <taxon>Ecdysozoa</taxon>
        <taxon>Arthropoda</taxon>
        <taxon>Hexapoda</taxon>
        <taxon>Insecta</taxon>
        <taxon>Pterygota</taxon>
        <taxon>Neoptera</taxon>
        <taxon>Endopterygota</taxon>
        <taxon>Coleoptera</taxon>
        <taxon>Polyphaga</taxon>
        <taxon>Cucujiformia</taxon>
        <taxon>Chrysomeloidea</taxon>
        <taxon>Chrysomelidae</taxon>
        <taxon>Bruchinae</taxon>
        <taxon>Bruchini</taxon>
        <taxon>Callosobruchus</taxon>
    </lineage>
</organism>
<keyword evidence="11 13" id="KW-0234">DNA repair</keyword>
<sequence length="459" mass="52484">MSGRRVTMKLKTPNYLFQTWLTEWRDEAKRSDSLLVSSYEEALQSLKMYPLPLKSGKECKILIGFTTEICSMLDKKLESFKLLNEPLGTNIQKESGETPCSSDINKAVNLPNTDQIDILREINTIEYVPKDKKKKPKTILHSKSEEIQSTQKNKPKSTSRPQKMAKHASSNAIPSVQEEDFVFSPGGFDIILYVDTQEVEGKNTTDPMLEELDHLGIKYEVKSLKIGDYIWICRERTSNKELVLPYIIERKRLDDFSGSIKDGRYHEQKFRLKKSGIKNVYYLIEDYNKKKHIGLPLSTLRQAAVNTAIQDGFYVKETKNWMHTARFLAQFTAVLLNTFKDKTIFRAAKESIQDDPANDLISLMSFNEFNQSSSKNKAMTVSDMFTKMLIQINGMSVDKATAIVECFPTPALLQDTLQKCSQNEGEQLIADIRYSKLQKKIGPTLAKILYQLFTSNSFP</sequence>
<keyword evidence="7 13" id="KW-0227">DNA damage</keyword>
<evidence type="ECO:0000259" key="15">
    <source>
        <dbReference type="SMART" id="SM00891"/>
    </source>
</evidence>
<feature type="compositionally biased region" description="Polar residues" evidence="14">
    <location>
        <begin position="147"/>
        <end position="161"/>
    </location>
</feature>
<dbReference type="PANTHER" id="PTHR13451:SF0">
    <property type="entry name" value="CROSSOVER JUNCTION ENDONUCLEASE MUS81"/>
    <property type="match status" value="1"/>
</dbReference>
<dbReference type="GO" id="GO:0006308">
    <property type="term" value="P:DNA catabolic process"/>
    <property type="evidence" value="ECO:0007669"/>
    <property type="project" value="UniProtKB-UniRule"/>
</dbReference>
<dbReference type="Proteomes" id="UP000410492">
    <property type="component" value="Unassembled WGS sequence"/>
</dbReference>
<evidence type="ECO:0000256" key="13">
    <source>
        <dbReference type="RuleBase" id="RU369042"/>
    </source>
</evidence>
<evidence type="ECO:0000256" key="9">
    <source>
        <dbReference type="ARBA" id="ARBA00022842"/>
    </source>
</evidence>
<comment type="similarity">
    <text evidence="3 13">Belongs to the XPF family.</text>
</comment>
<dbReference type="SMART" id="SM00891">
    <property type="entry name" value="ERCC4"/>
    <property type="match status" value="1"/>
</dbReference>
<evidence type="ECO:0000256" key="7">
    <source>
        <dbReference type="ARBA" id="ARBA00022763"/>
    </source>
</evidence>
<comment type="subunit">
    <text evidence="13">Interacts with EME1.</text>
</comment>
<feature type="domain" description="ERCC4" evidence="15">
    <location>
        <begin position="191"/>
        <end position="288"/>
    </location>
</feature>
<dbReference type="GO" id="GO:0005634">
    <property type="term" value="C:nucleus"/>
    <property type="evidence" value="ECO:0007669"/>
    <property type="project" value="UniProtKB-SubCell"/>
</dbReference>
<evidence type="ECO:0000256" key="5">
    <source>
        <dbReference type="ARBA" id="ARBA00022723"/>
    </source>
</evidence>
<protein>
    <recommendedName>
        <fullName evidence="13">Crossover junction endonuclease MUS81</fullName>
        <ecNumber evidence="13">3.1.22.-</ecNumber>
    </recommendedName>
</protein>
<dbReference type="GO" id="GO:0000712">
    <property type="term" value="P:resolution of meiotic recombination intermediates"/>
    <property type="evidence" value="ECO:0007669"/>
    <property type="project" value="TreeGrafter"/>
</dbReference>
<reference evidence="16 17" key="1">
    <citation type="submission" date="2019-01" db="EMBL/GenBank/DDBJ databases">
        <authorList>
            <person name="Sayadi A."/>
        </authorList>
    </citation>
    <scope>NUCLEOTIDE SEQUENCE [LARGE SCALE GENOMIC DNA]</scope>
</reference>
<keyword evidence="6 13" id="KW-0255">Endonuclease</keyword>
<dbReference type="Gene3D" id="1.10.150.110">
    <property type="entry name" value="DNA polymerase beta, N-terminal domain-like"/>
    <property type="match status" value="1"/>
</dbReference>
<evidence type="ECO:0000256" key="14">
    <source>
        <dbReference type="SAM" id="MobiDB-lite"/>
    </source>
</evidence>
<dbReference type="GO" id="GO:0003677">
    <property type="term" value="F:DNA binding"/>
    <property type="evidence" value="ECO:0007669"/>
    <property type="project" value="UniProtKB-UniRule"/>
</dbReference>
<dbReference type="GO" id="GO:0048257">
    <property type="term" value="F:3'-flap endonuclease activity"/>
    <property type="evidence" value="ECO:0007669"/>
    <property type="project" value="TreeGrafter"/>
</dbReference>
<dbReference type="Pfam" id="PF21292">
    <property type="entry name" value="EME1-MUS81_C"/>
    <property type="match status" value="1"/>
</dbReference>
<name>A0A653BR44_CALMS</name>
<dbReference type="GO" id="GO:0031573">
    <property type="term" value="P:mitotic intra-S DNA damage checkpoint signaling"/>
    <property type="evidence" value="ECO:0007669"/>
    <property type="project" value="TreeGrafter"/>
</dbReference>
<comment type="function">
    <text evidence="13">Interacts with EME1 to form a DNA structure-specific endonuclease with substrate preference for branched DNA structures with a 5'-end at the branch nick. Typical substrates include 3'-flap structures, D-loops, replication forks and nicked Holliday junctions. May be required in mitosis for the processing of stalled or collapsed replication fork intermediates. May be required in meiosis for the repair of meiosis-specific double strand breaks subsequent to single-end invasion (SEI).</text>
</comment>
<gene>
    <name evidence="16" type="ORF">CALMAC_LOCUS3063</name>
</gene>
<dbReference type="GO" id="GO:0046872">
    <property type="term" value="F:metal ion binding"/>
    <property type="evidence" value="ECO:0007669"/>
    <property type="project" value="UniProtKB-UniRule"/>
</dbReference>
<keyword evidence="4 13" id="KW-0540">Nuclease</keyword>
<keyword evidence="17" id="KW-1185">Reference proteome</keyword>
<keyword evidence="12 13" id="KW-0539">Nucleus</keyword>
<dbReference type="Pfam" id="PF02732">
    <property type="entry name" value="ERCC4"/>
    <property type="match status" value="1"/>
</dbReference>
<dbReference type="SUPFAM" id="SSF52980">
    <property type="entry name" value="Restriction endonuclease-like"/>
    <property type="match status" value="1"/>
</dbReference>
<comment type="subcellular location">
    <subcellularLocation>
        <location evidence="2 13">Nucleus</location>
    </subcellularLocation>
</comment>
<dbReference type="Gene3D" id="1.10.150.670">
    <property type="entry name" value="Crossover junction endonuclease EME1, DNA-binding domain"/>
    <property type="match status" value="1"/>
</dbReference>
<dbReference type="InterPro" id="IPR011335">
    <property type="entry name" value="Restrct_endonuc-II-like"/>
</dbReference>
<evidence type="ECO:0000256" key="1">
    <source>
        <dbReference type="ARBA" id="ARBA00001946"/>
    </source>
</evidence>
<keyword evidence="10 13" id="KW-0233">DNA recombination</keyword>
<keyword evidence="5 13" id="KW-0479">Metal-binding</keyword>
<evidence type="ECO:0000256" key="12">
    <source>
        <dbReference type="ARBA" id="ARBA00023242"/>
    </source>
</evidence>
<feature type="region of interest" description="Disordered" evidence="14">
    <location>
        <begin position="133"/>
        <end position="172"/>
    </location>
</feature>
<keyword evidence="9 13" id="KW-0460">Magnesium</keyword>
<evidence type="ECO:0000313" key="16">
    <source>
        <dbReference type="EMBL" id="VEN38033.1"/>
    </source>
</evidence>
<evidence type="ECO:0000256" key="6">
    <source>
        <dbReference type="ARBA" id="ARBA00022759"/>
    </source>
</evidence>
<dbReference type="AlphaFoldDB" id="A0A653BR44"/>
<evidence type="ECO:0000313" key="17">
    <source>
        <dbReference type="Proteomes" id="UP000410492"/>
    </source>
</evidence>
<dbReference type="Pfam" id="PF14716">
    <property type="entry name" value="HHH_8"/>
    <property type="match status" value="1"/>
</dbReference>
<dbReference type="FunFam" id="1.10.150.110:FF:000001">
    <property type="entry name" value="Putative Crossover junction endonuclease MUS81"/>
    <property type="match status" value="1"/>
</dbReference>
<evidence type="ECO:0000256" key="4">
    <source>
        <dbReference type="ARBA" id="ARBA00022722"/>
    </source>
</evidence>